<dbReference type="InterPro" id="IPR036291">
    <property type="entry name" value="NAD(P)-bd_dom_sf"/>
</dbReference>
<keyword evidence="7" id="KW-1185">Reference proteome</keyword>
<dbReference type="EMBL" id="LSRX01000172">
    <property type="protein sequence ID" value="OLQ05920.1"/>
    <property type="molecule type" value="Genomic_DNA"/>
</dbReference>
<reference evidence="6 7" key="1">
    <citation type="submission" date="2016-02" db="EMBL/GenBank/DDBJ databases">
        <title>Genome analysis of coral dinoflagellate symbionts highlights evolutionary adaptations to a symbiotic lifestyle.</title>
        <authorList>
            <person name="Aranda M."/>
            <person name="Li Y."/>
            <person name="Liew Y.J."/>
            <person name="Baumgarten S."/>
            <person name="Simakov O."/>
            <person name="Wilson M."/>
            <person name="Piel J."/>
            <person name="Ashoor H."/>
            <person name="Bougouffa S."/>
            <person name="Bajic V.B."/>
            <person name="Ryu T."/>
            <person name="Ravasi T."/>
            <person name="Bayer T."/>
            <person name="Micklem G."/>
            <person name="Kim H."/>
            <person name="Bhak J."/>
            <person name="Lajeunesse T.C."/>
            <person name="Voolstra C.R."/>
        </authorList>
    </citation>
    <scope>NUCLEOTIDE SEQUENCE [LARGE SCALE GENOMIC DNA]</scope>
    <source>
        <strain evidence="6 7">CCMP2467</strain>
    </source>
</reference>
<proteinExistence type="predicted"/>
<name>A0A1Q9EES1_SYMMI</name>
<evidence type="ECO:0000256" key="2">
    <source>
        <dbReference type="ARBA" id="ARBA00022840"/>
    </source>
</evidence>
<dbReference type="SUPFAM" id="SSF51735">
    <property type="entry name" value="NAD(P)-binding Rossmann-fold domains"/>
    <property type="match status" value="1"/>
</dbReference>
<evidence type="ECO:0000256" key="3">
    <source>
        <dbReference type="SAM" id="Coils"/>
    </source>
</evidence>
<dbReference type="InterPro" id="IPR042099">
    <property type="entry name" value="ANL_N_sf"/>
</dbReference>
<dbReference type="Pfam" id="PF07993">
    <property type="entry name" value="NAD_binding_4"/>
    <property type="match status" value="1"/>
</dbReference>
<feature type="coiled-coil region" evidence="3">
    <location>
        <begin position="234"/>
        <end position="261"/>
    </location>
</feature>
<dbReference type="InterPro" id="IPR000873">
    <property type="entry name" value="AMP-dep_synth/lig_dom"/>
</dbReference>
<evidence type="ECO:0000259" key="5">
    <source>
        <dbReference type="Pfam" id="PF07993"/>
    </source>
</evidence>
<evidence type="ECO:0000313" key="7">
    <source>
        <dbReference type="Proteomes" id="UP000186817"/>
    </source>
</evidence>
<evidence type="ECO:0000313" key="6">
    <source>
        <dbReference type="EMBL" id="OLQ05920.1"/>
    </source>
</evidence>
<keyword evidence="1" id="KW-0547">Nucleotide-binding</keyword>
<accession>A0A1Q9EES1</accession>
<dbReference type="GO" id="GO:0016020">
    <property type="term" value="C:membrane"/>
    <property type="evidence" value="ECO:0007669"/>
    <property type="project" value="TreeGrafter"/>
</dbReference>
<comment type="caution">
    <text evidence="6">The sequence shown here is derived from an EMBL/GenBank/DDBJ whole genome shotgun (WGS) entry which is preliminary data.</text>
</comment>
<evidence type="ECO:0000256" key="1">
    <source>
        <dbReference type="ARBA" id="ARBA00022741"/>
    </source>
</evidence>
<dbReference type="GO" id="GO:0005524">
    <property type="term" value="F:ATP binding"/>
    <property type="evidence" value="ECO:0007669"/>
    <property type="project" value="UniProtKB-KW"/>
</dbReference>
<dbReference type="PANTHER" id="PTHR43272">
    <property type="entry name" value="LONG-CHAIN-FATTY-ACID--COA LIGASE"/>
    <property type="match status" value="1"/>
</dbReference>
<organism evidence="6 7">
    <name type="scientific">Symbiodinium microadriaticum</name>
    <name type="common">Dinoflagellate</name>
    <name type="synonym">Zooxanthella microadriatica</name>
    <dbReference type="NCBI Taxonomy" id="2951"/>
    <lineage>
        <taxon>Eukaryota</taxon>
        <taxon>Sar</taxon>
        <taxon>Alveolata</taxon>
        <taxon>Dinophyceae</taxon>
        <taxon>Suessiales</taxon>
        <taxon>Symbiodiniaceae</taxon>
        <taxon>Symbiodinium</taxon>
    </lineage>
</organism>
<dbReference type="InterPro" id="IPR013120">
    <property type="entry name" value="FAR_NAD-bd"/>
</dbReference>
<dbReference type="GO" id="GO:0004467">
    <property type="term" value="F:long-chain fatty acid-CoA ligase activity"/>
    <property type="evidence" value="ECO:0007669"/>
    <property type="project" value="TreeGrafter"/>
</dbReference>
<dbReference type="Gene3D" id="3.40.50.720">
    <property type="entry name" value="NAD(P)-binding Rossmann-like Domain"/>
    <property type="match status" value="1"/>
</dbReference>
<keyword evidence="3" id="KW-0175">Coiled coil</keyword>
<dbReference type="Pfam" id="PF00501">
    <property type="entry name" value="AMP-binding"/>
    <property type="match status" value="1"/>
</dbReference>
<dbReference type="Gene3D" id="3.40.50.12780">
    <property type="entry name" value="N-terminal domain of ligase-like"/>
    <property type="match status" value="1"/>
</dbReference>
<dbReference type="PANTHER" id="PTHR43272:SF33">
    <property type="entry name" value="AMP-BINDING DOMAIN-CONTAINING PROTEIN-RELATED"/>
    <property type="match status" value="1"/>
</dbReference>
<evidence type="ECO:0000259" key="4">
    <source>
        <dbReference type="Pfam" id="PF00501"/>
    </source>
</evidence>
<feature type="coiled-coil region" evidence="3">
    <location>
        <begin position="30"/>
        <end position="106"/>
    </location>
</feature>
<sequence>MAEVAADVATVRAVLPEFEYSAALDEAAHSAELRARQQEISTAKAELQQQLQAEKAKVVAAEEEISLAKDADKARADKLNEKVTTLIDRQVELQTAEKEYQEVEASGRCEAQTGEDLREAMQKHEHITKTVISSLLAGTCTSGKVKSEYLEALRGYLQEIQVEKTLVAAADGLGVAPDKRGTFDKMAIDSITEALAEKHRSLEEILAARAPAEKEARAELLGLWALTDVCREKAEAAEAEHTKVEDEVKAAKAVMRALRQRGQGGALRQHVFDFPPWISNGSHHGDHCSLDAAAGDMLGPGTPVRNVATHRQNAKFARRIVAFVLDMLDGRGLAFDEPKTELAGLKLDTVSLFDSQNNAASGYQIGDDCKPACKAILPPACSLLRIRFLACGNGQTRPDKQKRESRHLLPFFDRSSSVPNNASGRGSGQLGPLFSIGLSSRDIGDLDVLSLWKDQTDEHERPNGRAPPNFGDFELQRRGIYDEARFGGEGEKETSRMVEKFVPDSEEVARITAPDFAIIPTVRVGIRACQCIPSLRIYFYWICRGQDPLSPDEIMGVRGALNTPPRSRAEKEFDWFYDLLSAAAEGPAAGVVDIMLFLTGEIELKQDCQETAAEICEDSLSRLVQSVLMAYADRPCIGLPRAEGQTVEWHWATFAEVMKTVYQFVFFLRLHRHRFAVISFECSCVELVAADLAAALLGMCSVVVAGPNQRLDILHLLGEDMCVVIDKRPESDAAIASDDDAWMGQDKDVLFTFFVTSGSTASPKLVRRTRATWLETVRDTAQFGSELCVTLSFASLAHSGPRTELWWNLVCGGQTAFAAAGLPLLCSWIALSPTEISAPPSVWSEIRRRLTLDGVEDPSSLRQLFPGLVRRLETVATGFANSDPDLLNFLRRIFGDEILVMDNYGATEVGSISVNGKISNEDTKIVEVPELGIYAPRGEICVKAEGAFEGYYDNAQTAGALTDDGFYRTGDIGEMQHGMLKVVGRLTNWVKLANGKFESLEAVEDELSQTSDFEQVCAVEISGSLAAVVYSARWDQNPSAAPSTSVPCVRAKEKFTVENGLLTPSLKLRRPAIRAMYEQELLQQINEKQLALSRWLHAVTGSTADVDETQPLKELGVTSVHFARLAADLGVPVHAVAAAGTLRDLKALSQTDKLGVSAALADVTRFSSSCNVSASPVSRTWRKVLVTGATGHLGRHFMEILRAHGISAVPLSRSLGHDVAEPMFGMARETFDSMSDCDAVIHCAAIVNWTLSYGELRAANVVGARQVGAFCCGEVDGRRRALLVIGSGAAFDEAPAEASWLQECTSPYIVSKLAAEMILVRLCPWAVVVRPGLVVWHSKTGSYNTDDGPTRLARWMKSENLCWNTEDHGDWMDGMNVDKFCQAALKVFEHGAPETYSMTGNYGLATLLEHLLVACTMLPYSEWYAAVVRSQKSCDPLAAPLPHIEADQPPFASFGQDLSPKCRKVLGEQLAKELREVSGYAAFARALS</sequence>
<feature type="domain" description="AMP-dependent synthetase/ligase" evidence="4">
    <location>
        <begin position="720"/>
        <end position="952"/>
    </location>
</feature>
<gene>
    <name evidence="6" type="primary">car</name>
    <name evidence="6" type="ORF">AK812_SmicGene10850</name>
</gene>
<feature type="domain" description="Thioester reductase (TE)" evidence="5">
    <location>
        <begin position="1218"/>
        <end position="1383"/>
    </location>
</feature>
<dbReference type="OrthoDB" id="426174at2759"/>
<dbReference type="SUPFAM" id="SSF56801">
    <property type="entry name" value="Acetyl-CoA synthetase-like"/>
    <property type="match status" value="1"/>
</dbReference>
<protein>
    <submittedName>
        <fullName evidence="6">Carboxylic acid reductase</fullName>
    </submittedName>
</protein>
<keyword evidence="2" id="KW-0067">ATP-binding</keyword>
<dbReference type="Proteomes" id="UP000186817">
    <property type="component" value="Unassembled WGS sequence"/>
</dbReference>